<accession>A0ABQ9DFX5</accession>
<organism evidence="16 17">
    <name type="scientific">Willisornis vidua</name>
    <name type="common">Xingu scale-backed antbird</name>
    <dbReference type="NCBI Taxonomy" id="1566151"/>
    <lineage>
        <taxon>Eukaryota</taxon>
        <taxon>Metazoa</taxon>
        <taxon>Chordata</taxon>
        <taxon>Craniata</taxon>
        <taxon>Vertebrata</taxon>
        <taxon>Euteleostomi</taxon>
        <taxon>Archelosauria</taxon>
        <taxon>Archosauria</taxon>
        <taxon>Dinosauria</taxon>
        <taxon>Saurischia</taxon>
        <taxon>Theropoda</taxon>
        <taxon>Coelurosauria</taxon>
        <taxon>Aves</taxon>
        <taxon>Neognathae</taxon>
        <taxon>Neoaves</taxon>
        <taxon>Telluraves</taxon>
        <taxon>Australaves</taxon>
        <taxon>Passeriformes</taxon>
        <taxon>Thamnophilidae</taxon>
        <taxon>Willisornis</taxon>
    </lineage>
</organism>
<dbReference type="Pfam" id="PF05805">
    <property type="entry name" value="L6_membrane"/>
    <property type="match status" value="1"/>
</dbReference>
<dbReference type="Pfam" id="PF00474">
    <property type="entry name" value="SSF"/>
    <property type="match status" value="1"/>
</dbReference>
<evidence type="ECO:0000256" key="1">
    <source>
        <dbReference type="ARBA" id="ARBA00004141"/>
    </source>
</evidence>
<evidence type="ECO:0000256" key="7">
    <source>
        <dbReference type="ARBA" id="ARBA00022979"/>
    </source>
</evidence>
<evidence type="ECO:0000256" key="15">
    <source>
        <dbReference type="SAM" id="Phobius"/>
    </source>
</evidence>
<feature type="transmembrane region" description="Helical" evidence="15">
    <location>
        <begin position="304"/>
        <end position="328"/>
    </location>
</feature>
<feature type="transmembrane region" description="Helical" evidence="15">
    <location>
        <begin position="437"/>
        <end position="459"/>
    </location>
</feature>
<dbReference type="PANTHER" id="PTHR45897">
    <property type="entry name" value="HIGH-AFFINITY CHOLINE TRANSPORTER 1"/>
    <property type="match status" value="1"/>
</dbReference>
<evidence type="ECO:0000256" key="9">
    <source>
        <dbReference type="ARBA" id="ARBA00023053"/>
    </source>
</evidence>
<dbReference type="Gene3D" id="1.20.1730.10">
    <property type="entry name" value="Sodium/glucose cotransporter"/>
    <property type="match status" value="2"/>
</dbReference>
<reference evidence="16" key="1">
    <citation type="submission" date="2019-10" db="EMBL/GenBank/DDBJ databases">
        <authorList>
            <person name="Soares A.E.R."/>
            <person name="Aleixo A."/>
            <person name="Schneider P."/>
            <person name="Miyaki C.Y."/>
            <person name="Schneider M.P."/>
            <person name="Mello C."/>
            <person name="Vasconcelos A.T.R."/>
        </authorList>
    </citation>
    <scope>NUCLEOTIDE SEQUENCE</scope>
    <source>
        <tissue evidence="16">Muscle</tissue>
    </source>
</reference>
<evidence type="ECO:0000256" key="5">
    <source>
        <dbReference type="ARBA" id="ARBA00022692"/>
    </source>
</evidence>
<dbReference type="InterPro" id="IPR001734">
    <property type="entry name" value="Na/solute_symporter"/>
</dbReference>
<evidence type="ECO:0000256" key="10">
    <source>
        <dbReference type="ARBA" id="ARBA00023065"/>
    </source>
</evidence>
<proteinExistence type="inferred from homology"/>
<evidence type="ECO:0000256" key="6">
    <source>
        <dbReference type="ARBA" id="ARBA00022847"/>
    </source>
</evidence>
<dbReference type="InterPro" id="IPR008661">
    <property type="entry name" value="L6_membrane"/>
</dbReference>
<keyword evidence="4" id="KW-0813">Transport</keyword>
<evidence type="ECO:0000256" key="13">
    <source>
        <dbReference type="ARBA" id="ARBA00023201"/>
    </source>
</evidence>
<keyword evidence="17" id="KW-1185">Reference proteome</keyword>
<keyword evidence="6" id="KW-0769">Symport</keyword>
<keyword evidence="9" id="KW-0915">Sodium</keyword>
<feature type="transmembrane region" description="Helical" evidence="15">
    <location>
        <begin position="232"/>
        <end position="253"/>
    </location>
</feature>
<feature type="transmembrane region" description="Helical" evidence="15">
    <location>
        <begin position="362"/>
        <end position="388"/>
    </location>
</feature>
<evidence type="ECO:0000313" key="17">
    <source>
        <dbReference type="Proteomes" id="UP001145742"/>
    </source>
</evidence>
<feature type="transmembrane region" description="Helical" evidence="15">
    <location>
        <begin position="12"/>
        <end position="31"/>
    </location>
</feature>
<evidence type="ECO:0000256" key="2">
    <source>
        <dbReference type="ARBA" id="ARBA00006193"/>
    </source>
</evidence>
<evidence type="ECO:0000256" key="4">
    <source>
        <dbReference type="ARBA" id="ARBA00022448"/>
    </source>
</evidence>
<keyword evidence="10" id="KW-0406">Ion transport</keyword>
<comment type="similarity">
    <text evidence="3 14">Belongs to the sodium:solute symporter (SSF) (TC 2.A.21) family.</text>
</comment>
<protein>
    <submittedName>
        <fullName evidence="16">High-affinity choline transporter 1-like protein</fullName>
    </submittedName>
</protein>
<dbReference type="InterPro" id="IPR052244">
    <property type="entry name" value="Choline_transporter"/>
</dbReference>
<keyword evidence="12" id="KW-0325">Glycoprotein</keyword>
<comment type="caution">
    <text evidence="16">The sequence shown here is derived from an EMBL/GenBank/DDBJ whole genome shotgun (WGS) entry which is preliminary data.</text>
</comment>
<feature type="transmembrane region" description="Helical" evidence="15">
    <location>
        <begin position="512"/>
        <end position="533"/>
    </location>
</feature>
<dbReference type="EMBL" id="WHWB01033280">
    <property type="protein sequence ID" value="KAJ7420816.1"/>
    <property type="molecule type" value="Genomic_DNA"/>
</dbReference>
<feature type="transmembrane region" description="Helical" evidence="15">
    <location>
        <begin position="126"/>
        <end position="152"/>
    </location>
</feature>
<keyword evidence="11 15" id="KW-0472">Membrane</keyword>
<dbReference type="PROSITE" id="PS50283">
    <property type="entry name" value="NA_SOLUT_SYMP_3"/>
    <property type="match status" value="2"/>
</dbReference>
<keyword evidence="13" id="KW-0739">Sodium transport</keyword>
<evidence type="ECO:0000313" key="16">
    <source>
        <dbReference type="EMBL" id="KAJ7420816.1"/>
    </source>
</evidence>
<feature type="transmembrane region" description="Helical" evidence="15">
    <location>
        <begin position="51"/>
        <end position="77"/>
    </location>
</feature>
<keyword evidence="8 15" id="KW-1133">Transmembrane helix</keyword>
<dbReference type="InterPro" id="IPR038377">
    <property type="entry name" value="Na/Glc_symporter_sf"/>
</dbReference>
<evidence type="ECO:0000256" key="8">
    <source>
        <dbReference type="ARBA" id="ARBA00022989"/>
    </source>
</evidence>
<evidence type="ECO:0000256" key="3">
    <source>
        <dbReference type="ARBA" id="ARBA00006434"/>
    </source>
</evidence>
<dbReference type="PANTHER" id="PTHR45897:SF5">
    <property type="entry name" value="HIGH AFFINITY CHOLINE TRANSPORTER 1"/>
    <property type="match status" value="1"/>
</dbReference>
<sequence length="576" mass="62203">MCTGKCSKCIGITLFPLAACAIVSNILLYFPNGQVLQLSEITDLVWYFHGILGAGILMLLSVILAVLGFAGGAYCVVISSLGLIGGPLCDTGDGEYIYPFRNDTLEDNYLFNQTTWSICKEPENIILWNIVLFSILLAIGVIEAILCFIQVINGLTGFICGTCMRRRKVATGIWASWKSKRDQQNRNPTEMAIVGGRNIKVFIGLFTATATWVGGAYINGTAEIIYLPSKGLLWVQAPVGFALSLVIGGFFFVNPMRSKNYVTVMDPIQETYGNMMGSLLFIPPLLGEVFWFAAILASLGQARLISYLSGLGCFAMAIPSMLIGAVAASTDWNQTSYGLPSPFERGESAMILPLVLRYLCPAFISIAGLGAIAAAAMSSADSALLSAGSMFAHNIYRKILRKEATETEVLWAMRTSMLVFGAGAASLAFYSSSVYDLWFLSGELVYALLFPQLCCALFAPSTNTYGSAAGFLVGLLLRLLAGEPALSIPPAICYSACPLMNGTYSQLFPFKTFTMFVTWGTILAASHLAKVLFQRNLIPRTWDVCNIIGGTSTLIPLQQMEKQVGSPTIALEGNHD</sequence>
<evidence type="ECO:0000256" key="14">
    <source>
        <dbReference type="RuleBase" id="RU362091"/>
    </source>
</evidence>
<gene>
    <name evidence="16" type="ORF">WISP_46526</name>
</gene>
<feature type="transmembrane region" description="Helical" evidence="15">
    <location>
        <begin position="201"/>
        <end position="220"/>
    </location>
</feature>
<comment type="subcellular location">
    <subcellularLocation>
        <location evidence="1">Membrane</location>
        <topology evidence="1">Multi-pass membrane protein</topology>
    </subcellularLocation>
</comment>
<comment type="similarity">
    <text evidence="2">Belongs to the L6 tetraspanin family.</text>
</comment>
<name>A0ABQ9DFX5_9PASS</name>
<feature type="transmembrane region" description="Helical" evidence="15">
    <location>
        <begin position="273"/>
        <end position="297"/>
    </location>
</feature>
<keyword evidence="7" id="KW-0530">Neurotransmitter biosynthesis</keyword>
<evidence type="ECO:0000256" key="12">
    <source>
        <dbReference type="ARBA" id="ARBA00023180"/>
    </source>
</evidence>
<evidence type="ECO:0000256" key="11">
    <source>
        <dbReference type="ARBA" id="ARBA00023136"/>
    </source>
</evidence>
<keyword evidence="5 15" id="KW-0812">Transmembrane</keyword>
<feature type="transmembrane region" description="Helical" evidence="15">
    <location>
        <begin position="409"/>
        <end position="431"/>
    </location>
</feature>
<dbReference type="Proteomes" id="UP001145742">
    <property type="component" value="Unassembled WGS sequence"/>
</dbReference>